<keyword evidence="3" id="KW-1185">Reference proteome</keyword>
<evidence type="ECO:0000313" key="2">
    <source>
        <dbReference type="EMBL" id="KAH3832417.1"/>
    </source>
</evidence>
<feature type="region of interest" description="Disordered" evidence="1">
    <location>
        <begin position="82"/>
        <end position="107"/>
    </location>
</feature>
<accession>A0A9D4K3N8</accession>
<reference evidence="2" key="1">
    <citation type="journal article" date="2019" name="bioRxiv">
        <title>The Genome of the Zebra Mussel, Dreissena polymorpha: A Resource for Invasive Species Research.</title>
        <authorList>
            <person name="McCartney M.A."/>
            <person name="Auch B."/>
            <person name="Kono T."/>
            <person name="Mallez S."/>
            <person name="Zhang Y."/>
            <person name="Obille A."/>
            <person name="Becker A."/>
            <person name="Abrahante J.E."/>
            <person name="Garbe J."/>
            <person name="Badalamenti J.P."/>
            <person name="Herman A."/>
            <person name="Mangelson H."/>
            <person name="Liachko I."/>
            <person name="Sullivan S."/>
            <person name="Sone E.D."/>
            <person name="Koren S."/>
            <person name="Silverstein K.A.T."/>
            <person name="Beckman K.B."/>
            <person name="Gohl D.M."/>
        </authorList>
    </citation>
    <scope>NUCLEOTIDE SEQUENCE</scope>
    <source>
        <strain evidence="2">Duluth1</strain>
        <tissue evidence="2">Whole animal</tissue>
    </source>
</reference>
<protein>
    <submittedName>
        <fullName evidence="2">Uncharacterized protein</fullName>
    </submittedName>
</protein>
<dbReference type="Proteomes" id="UP000828390">
    <property type="component" value="Unassembled WGS sequence"/>
</dbReference>
<dbReference type="InterPro" id="IPR043472">
    <property type="entry name" value="Macro_dom-like"/>
</dbReference>
<name>A0A9D4K3N8_DREPO</name>
<organism evidence="2 3">
    <name type="scientific">Dreissena polymorpha</name>
    <name type="common">Zebra mussel</name>
    <name type="synonym">Mytilus polymorpha</name>
    <dbReference type="NCBI Taxonomy" id="45954"/>
    <lineage>
        <taxon>Eukaryota</taxon>
        <taxon>Metazoa</taxon>
        <taxon>Spiralia</taxon>
        <taxon>Lophotrochozoa</taxon>
        <taxon>Mollusca</taxon>
        <taxon>Bivalvia</taxon>
        <taxon>Autobranchia</taxon>
        <taxon>Heteroconchia</taxon>
        <taxon>Euheterodonta</taxon>
        <taxon>Imparidentia</taxon>
        <taxon>Neoheterodontei</taxon>
        <taxon>Myida</taxon>
        <taxon>Dreissenoidea</taxon>
        <taxon>Dreissenidae</taxon>
        <taxon>Dreissena</taxon>
    </lineage>
</organism>
<dbReference type="Gene3D" id="3.40.220.10">
    <property type="entry name" value="Leucine Aminopeptidase, subunit E, domain 1"/>
    <property type="match status" value="1"/>
</dbReference>
<reference evidence="2" key="2">
    <citation type="submission" date="2020-11" db="EMBL/GenBank/DDBJ databases">
        <authorList>
            <person name="McCartney M.A."/>
            <person name="Auch B."/>
            <person name="Kono T."/>
            <person name="Mallez S."/>
            <person name="Becker A."/>
            <person name="Gohl D.M."/>
            <person name="Silverstein K.A.T."/>
            <person name="Koren S."/>
            <person name="Bechman K.B."/>
            <person name="Herman A."/>
            <person name="Abrahante J.E."/>
            <person name="Garbe J."/>
        </authorList>
    </citation>
    <scope>NUCLEOTIDE SEQUENCE</scope>
    <source>
        <strain evidence="2">Duluth1</strain>
        <tissue evidence="2">Whole animal</tissue>
    </source>
</reference>
<evidence type="ECO:0000313" key="3">
    <source>
        <dbReference type="Proteomes" id="UP000828390"/>
    </source>
</evidence>
<comment type="caution">
    <text evidence="2">The sequence shown here is derived from an EMBL/GenBank/DDBJ whole genome shotgun (WGS) entry which is preliminary data.</text>
</comment>
<dbReference type="AlphaFoldDB" id="A0A9D4K3N8"/>
<gene>
    <name evidence="2" type="ORF">DPMN_105704</name>
</gene>
<proteinExistence type="predicted"/>
<dbReference type="EMBL" id="JAIWYP010000004">
    <property type="protein sequence ID" value="KAH3832417.1"/>
    <property type="molecule type" value="Genomic_DNA"/>
</dbReference>
<sequence>MAEQWYLSTIAIPALGTGSTKFPAKISAEQTFQCISKFVNSFPQGTSLKRITVVVFDGTADCKTVKQLTTMWTTAIRIEAQRNGSSPCTGPSPVLLATGLRSTAARP</sequence>
<evidence type="ECO:0000256" key="1">
    <source>
        <dbReference type="SAM" id="MobiDB-lite"/>
    </source>
</evidence>
<dbReference type="SUPFAM" id="SSF52949">
    <property type="entry name" value="Macro domain-like"/>
    <property type="match status" value="1"/>
</dbReference>